<gene>
    <name evidence="1" type="ORF">A7P90_11845</name>
</gene>
<dbReference type="RefSeq" id="WP_049259294.1">
    <property type="nucleotide sequence ID" value="NZ_JVFA01000099.1"/>
</dbReference>
<name>A0A1A9RAJ1_EIKCO</name>
<organism evidence="1 2">
    <name type="scientific">Eikenella corrodens</name>
    <dbReference type="NCBI Taxonomy" id="539"/>
    <lineage>
        <taxon>Bacteria</taxon>
        <taxon>Pseudomonadati</taxon>
        <taxon>Pseudomonadota</taxon>
        <taxon>Betaproteobacteria</taxon>
        <taxon>Neisseriales</taxon>
        <taxon>Neisseriaceae</taxon>
        <taxon>Eikenella</taxon>
    </lineage>
</organism>
<comment type="caution">
    <text evidence="1">The sequence shown here is derived from an EMBL/GenBank/DDBJ whole genome shotgun (WGS) entry which is preliminary data.</text>
</comment>
<evidence type="ECO:0000313" key="1">
    <source>
        <dbReference type="EMBL" id="OAM14875.1"/>
    </source>
</evidence>
<evidence type="ECO:0000313" key="2">
    <source>
        <dbReference type="Proteomes" id="UP000077589"/>
    </source>
</evidence>
<proteinExistence type="predicted"/>
<dbReference type="EMBL" id="LXSG01000049">
    <property type="protein sequence ID" value="OAM14875.1"/>
    <property type="molecule type" value="Genomic_DNA"/>
</dbReference>
<dbReference type="STRING" id="539.A7P85_05805"/>
<protein>
    <submittedName>
        <fullName evidence="1">Extensin</fullName>
    </submittedName>
</protein>
<dbReference type="Proteomes" id="UP000077589">
    <property type="component" value="Unassembled WGS sequence"/>
</dbReference>
<reference evidence="2" key="1">
    <citation type="submission" date="2016-05" db="EMBL/GenBank/DDBJ databases">
        <title>Draft genome of Corynebacterium afermentans subsp. afermentans LCDC 88199T.</title>
        <authorList>
            <person name="Bernier A.-M."/>
            <person name="Bernard K."/>
        </authorList>
    </citation>
    <scope>NUCLEOTIDE SEQUENCE [LARGE SCALE GENOMIC DNA]</scope>
    <source>
        <strain evidence="2">NML04-0072</strain>
    </source>
</reference>
<sequence>MFTPVKTLPQGTIFYTDLVGVSLFAAWLDAFEVLLQNHPRLATVCAPMRLQKEEAQIVADRKLYLDWIRAHRPLLDERCAAMLLIEPDAEQLDVMRQQSGKMAPTLGVNYIVEADYAAAIRSAEAALAAFRPGKA</sequence>
<dbReference type="OrthoDB" id="8603707at2"/>
<accession>A0A1A9RAJ1</accession>
<dbReference type="AlphaFoldDB" id="A0A1A9RAJ1"/>